<reference evidence="2 3" key="1">
    <citation type="submission" date="2018-05" db="EMBL/GenBank/DDBJ databases">
        <title>Brachybacterium sp. M1HQ-2T, whole genome shotgun sequence.</title>
        <authorList>
            <person name="Tuo L."/>
        </authorList>
    </citation>
    <scope>NUCLEOTIDE SEQUENCE [LARGE SCALE GENOMIC DNA]</scope>
    <source>
        <strain evidence="2 3">M1HQ-2</strain>
    </source>
</reference>
<gene>
    <name evidence="2" type="ORF">DEO23_14755</name>
</gene>
<dbReference type="InterPro" id="IPR011008">
    <property type="entry name" value="Dimeric_a/b-barrel"/>
</dbReference>
<dbReference type="GO" id="GO:0004497">
    <property type="term" value="F:monooxygenase activity"/>
    <property type="evidence" value="ECO:0007669"/>
    <property type="project" value="UniProtKB-KW"/>
</dbReference>
<sequence>MTPVRLSGQLICSGPEELAAVETHLDRHRELSRAEPGCLAFDVQQTADPLVWQVDEAFTDDAAFAAHQERVAGSAWGLATADIERRYEVNADGQDLT</sequence>
<proteinExistence type="predicted"/>
<dbReference type="OrthoDB" id="9812192at2"/>
<dbReference type="Proteomes" id="UP000245590">
    <property type="component" value="Unassembled WGS sequence"/>
</dbReference>
<organism evidence="2 3">
    <name type="scientific">Brachybacterium endophyticum</name>
    <dbReference type="NCBI Taxonomy" id="2182385"/>
    <lineage>
        <taxon>Bacteria</taxon>
        <taxon>Bacillati</taxon>
        <taxon>Actinomycetota</taxon>
        <taxon>Actinomycetes</taxon>
        <taxon>Micrococcales</taxon>
        <taxon>Dermabacteraceae</taxon>
        <taxon>Brachybacterium</taxon>
    </lineage>
</organism>
<keyword evidence="2" id="KW-0560">Oxidoreductase</keyword>
<keyword evidence="2" id="KW-0503">Monooxygenase</keyword>
<keyword evidence="3" id="KW-1185">Reference proteome</keyword>
<dbReference type="InterPro" id="IPR007138">
    <property type="entry name" value="ABM_dom"/>
</dbReference>
<evidence type="ECO:0000313" key="3">
    <source>
        <dbReference type="Proteomes" id="UP000245590"/>
    </source>
</evidence>
<accession>A0A2U2RGR9</accession>
<protein>
    <submittedName>
        <fullName evidence="2">Antibiotic biosynthesis monooxygenase</fullName>
    </submittedName>
</protein>
<dbReference type="RefSeq" id="WP_109276797.1">
    <property type="nucleotide sequence ID" value="NZ_QFKX01000007.1"/>
</dbReference>
<feature type="domain" description="ABM" evidence="1">
    <location>
        <begin position="15"/>
        <end position="69"/>
    </location>
</feature>
<dbReference type="EMBL" id="QFKX01000007">
    <property type="protein sequence ID" value="PWH05057.1"/>
    <property type="molecule type" value="Genomic_DNA"/>
</dbReference>
<dbReference type="Pfam" id="PF03992">
    <property type="entry name" value="ABM"/>
    <property type="match status" value="1"/>
</dbReference>
<evidence type="ECO:0000259" key="1">
    <source>
        <dbReference type="Pfam" id="PF03992"/>
    </source>
</evidence>
<dbReference type="AlphaFoldDB" id="A0A2U2RGR9"/>
<name>A0A2U2RGR9_9MICO</name>
<dbReference type="SUPFAM" id="SSF54909">
    <property type="entry name" value="Dimeric alpha+beta barrel"/>
    <property type="match status" value="1"/>
</dbReference>
<comment type="caution">
    <text evidence="2">The sequence shown here is derived from an EMBL/GenBank/DDBJ whole genome shotgun (WGS) entry which is preliminary data.</text>
</comment>
<dbReference type="Gene3D" id="3.30.70.100">
    <property type="match status" value="1"/>
</dbReference>
<evidence type="ECO:0000313" key="2">
    <source>
        <dbReference type="EMBL" id="PWH05057.1"/>
    </source>
</evidence>